<proteinExistence type="predicted"/>
<gene>
    <name evidence="1" type="ORF">LIER_12328</name>
</gene>
<sequence length="123" mass="14141">MVANTSISYNEDSSMQLLHQETFLDKFYQRSVAFIHKPGESNPLLPLARSLLVEGKQSARQSLQAALVLSSLHHPCRLRLLEHKKRQNQQKYSTQMSFLQPEISPNQEESCHQGQNQLILEIQ</sequence>
<dbReference type="AlphaFoldDB" id="A0AAV3PRB2"/>
<keyword evidence="2" id="KW-1185">Reference proteome</keyword>
<protein>
    <submittedName>
        <fullName evidence="1">Uncharacterized protein</fullName>
    </submittedName>
</protein>
<accession>A0AAV3PRB2</accession>
<name>A0AAV3PRB2_LITER</name>
<evidence type="ECO:0000313" key="2">
    <source>
        <dbReference type="Proteomes" id="UP001454036"/>
    </source>
</evidence>
<dbReference type="EMBL" id="BAABME010002366">
    <property type="protein sequence ID" value="GAA0154309.1"/>
    <property type="molecule type" value="Genomic_DNA"/>
</dbReference>
<evidence type="ECO:0000313" key="1">
    <source>
        <dbReference type="EMBL" id="GAA0154309.1"/>
    </source>
</evidence>
<reference evidence="1 2" key="1">
    <citation type="submission" date="2024-01" db="EMBL/GenBank/DDBJ databases">
        <title>The complete chloroplast genome sequence of Lithospermum erythrorhizon: insights into the phylogenetic relationship among Boraginaceae species and the maternal lineages of purple gromwells.</title>
        <authorList>
            <person name="Okada T."/>
            <person name="Watanabe K."/>
        </authorList>
    </citation>
    <scope>NUCLEOTIDE SEQUENCE [LARGE SCALE GENOMIC DNA]</scope>
</reference>
<dbReference type="Proteomes" id="UP001454036">
    <property type="component" value="Unassembled WGS sequence"/>
</dbReference>
<comment type="caution">
    <text evidence="1">The sequence shown here is derived from an EMBL/GenBank/DDBJ whole genome shotgun (WGS) entry which is preliminary data.</text>
</comment>
<organism evidence="1 2">
    <name type="scientific">Lithospermum erythrorhizon</name>
    <name type="common">Purple gromwell</name>
    <name type="synonym">Lithospermum officinale var. erythrorhizon</name>
    <dbReference type="NCBI Taxonomy" id="34254"/>
    <lineage>
        <taxon>Eukaryota</taxon>
        <taxon>Viridiplantae</taxon>
        <taxon>Streptophyta</taxon>
        <taxon>Embryophyta</taxon>
        <taxon>Tracheophyta</taxon>
        <taxon>Spermatophyta</taxon>
        <taxon>Magnoliopsida</taxon>
        <taxon>eudicotyledons</taxon>
        <taxon>Gunneridae</taxon>
        <taxon>Pentapetalae</taxon>
        <taxon>asterids</taxon>
        <taxon>lamiids</taxon>
        <taxon>Boraginales</taxon>
        <taxon>Boraginaceae</taxon>
        <taxon>Boraginoideae</taxon>
        <taxon>Lithospermeae</taxon>
        <taxon>Lithospermum</taxon>
    </lineage>
</organism>